<keyword evidence="5" id="KW-0804">Transcription</keyword>
<keyword evidence="4" id="KW-0548">Nucleotidyltransferase</keyword>
<keyword evidence="2" id="KW-0240">DNA-directed RNA polymerase</keyword>
<gene>
    <name evidence="7" type="ORF">ABNO82_00620</name>
</gene>
<accession>A0AAU7QS20</accession>
<dbReference type="InterPro" id="IPR045867">
    <property type="entry name" value="DNA-dir_RpoC_beta_prime"/>
</dbReference>
<dbReference type="SUPFAM" id="SSF64484">
    <property type="entry name" value="beta and beta-prime subunits of DNA dependent RNA-polymerase"/>
    <property type="match status" value="1"/>
</dbReference>
<dbReference type="Gene3D" id="2.40.50.100">
    <property type="match status" value="1"/>
</dbReference>
<organism evidence="7">
    <name type="scientific">Candidatus Shikimatogenerans sp. Tder</name>
    <dbReference type="NCBI Taxonomy" id="3158566"/>
    <lineage>
        <taxon>Bacteria</taxon>
        <taxon>Pseudomonadati</taxon>
        <taxon>Bacteroidota</taxon>
        <taxon>Flavobacteriia</taxon>
        <taxon>Flavobacteriales</taxon>
        <taxon>Candidatus Shikimatogenerans</taxon>
    </lineage>
</organism>
<dbReference type="GO" id="GO:0000428">
    <property type="term" value="C:DNA-directed RNA polymerase complex"/>
    <property type="evidence" value="ECO:0007669"/>
    <property type="project" value="UniProtKB-KW"/>
</dbReference>
<evidence type="ECO:0000256" key="4">
    <source>
        <dbReference type="ARBA" id="ARBA00022695"/>
    </source>
</evidence>
<evidence type="ECO:0000256" key="6">
    <source>
        <dbReference type="ARBA" id="ARBA00048552"/>
    </source>
</evidence>
<evidence type="ECO:0000313" key="7">
    <source>
        <dbReference type="EMBL" id="XBT18587.1"/>
    </source>
</evidence>
<sequence length="260" mass="30313">MKKNKKTSILSDVTGKIYYKKIKKNNKIIYIYTNIGYKMKYIIKYKKKLLIKNKDNIKYGDKITKGSYNYNKLINIKGLNYVQKIIINKLKKIYIDQNVNINIKHFEIILRQMSKFILILKSGNTNLLINNIISRNTFYKENKKILNKIIIIDSGDSKIYNKNNILNIKYVKIENYFLKLKNKKKIKYIKCKPAIGQILIKGITYVSLKNSSFISTASFQETNKILNKYSIENKIDDLLGLKENVMIGNLIPSGTGCLIN</sequence>
<dbReference type="GO" id="GO:0006351">
    <property type="term" value="P:DNA-templated transcription"/>
    <property type="evidence" value="ECO:0007669"/>
    <property type="project" value="InterPro"/>
</dbReference>
<name>A0AAU7QS20_9FLAO</name>
<dbReference type="AlphaFoldDB" id="A0AAU7QS20"/>
<evidence type="ECO:0000256" key="2">
    <source>
        <dbReference type="ARBA" id="ARBA00022478"/>
    </source>
</evidence>
<dbReference type="Gene3D" id="1.10.1790.20">
    <property type="match status" value="1"/>
</dbReference>
<dbReference type="EMBL" id="CP157895">
    <property type="protein sequence ID" value="XBT18587.1"/>
    <property type="molecule type" value="Genomic_DNA"/>
</dbReference>
<dbReference type="GO" id="GO:0003899">
    <property type="term" value="F:DNA-directed RNA polymerase activity"/>
    <property type="evidence" value="ECO:0007669"/>
    <property type="project" value="UniProtKB-EC"/>
</dbReference>
<dbReference type="PANTHER" id="PTHR19376">
    <property type="entry name" value="DNA-DIRECTED RNA POLYMERASE"/>
    <property type="match status" value="1"/>
</dbReference>
<dbReference type="Gene3D" id="1.10.150.390">
    <property type="match status" value="1"/>
</dbReference>
<evidence type="ECO:0000256" key="3">
    <source>
        <dbReference type="ARBA" id="ARBA00022679"/>
    </source>
</evidence>
<dbReference type="EC" id="2.7.7.6" evidence="1"/>
<dbReference type="PANTHER" id="PTHR19376:SF54">
    <property type="entry name" value="DNA-DIRECTED RNA POLYMERASE SUBUNIT BETA"/>
    <property type="match status" value="1"/>
</dbReference>
<comment type="catalytic activity">
    <reaction evidence="6">
        <text>RNA(n) + a ribonucleoside 5'-triphosphate = RNA(n+1) + diphosphate</text>
        <dbReference type="Rhea" id="RHEA:21248"/>
        <dbReference type="Rhea" id="RHEA-COMP:14527"/>
        <dbReference type="Rhea" id="RHEA-COMP:17342"/>
        <dbReference type="ChEBI" id="CHEBI:33019"/>
        <dbReference type="ChEBI" id="CHEBI:61557"/>
        <dbReference type="ChEBI" id="CHEBI:140395"/>
        <dbReference type="EC" id="2.7.7.6"/>
    </reaction>
</comment>
<keyword evidence="3" id="KW-0808">Transferase</keyword>
<proteinExistence type="predicted"/>
<evidence type="ECO:0000256" key="1">
    <source>
        <dbReference type="ARBA" id="ARBA00012418"/>
    </source>
</evidence>
<reference evidence="7" key="1">
    <citation type="submission" date="2024-06" db="EMBL/GenBank/DDBJ databases">
        <title>Diversity, functionality, and evolutionary history of bacterial symbionts in false click beetles (Coleoptera, Throscidae).</title>
        <authorList>
            <person name="Wierz J.C."/>
            <person name="Malm H."/>
            <person name="Kaltenpoth M."/>
            <person name="Engl T."/>
        </authorList>
    </citation>
    <scope>NUCLEOTIDE SEQUENCE</scope>
    <source>
        <strain evidence="7">Tder</strain>
    </source>
</reference>
<evidence type="ECO:0000256" key="5">
    <source>
        <dbReference type="ARBA" id="ARBA00023163"/>
    </source>
</evidence>
<protein>
    <recommendedName>
        <fullName evidence="1">DNA-directed RNA polymerase</fullName>
        <ecNumber evidence="1">2.7.7.6</ecNumber>
    </recommendedName>
</protein>